<organism evidence="1 2">
    <name type="scientific">Anaeramoeba ignava</name>
    <name type="common">Anaerobic marine amoeba</name>
    <dbReference type="NCBI Taxonomy" id="1746090"/>
    <lineage>
        <taxon>Eukaryota</taxon>
        <taxon>Metamonada</taxon>
        <taxon>Anaeramoebidae</taxon>
        <taxon>Anaeramoeba</taxon>
    </lineage>
</organism>
<evidence type="ECO:0000313" key="2">
    <source>
        <dbReference type="Proteomes" id="UP001149090"/>
    </source>
</evidence>
<dbReference type="AlphaFoldDB" id="A0A9Q0LTC3"/>
<accession>A0A9Q0LTC3</accession>
<comment type="caution">
    <text evidence="1">The sequence shown here is derived from an EMBL/GenBank/DDBJ whole genome shotgun (WGS) entry which is preliminary data.</text>
</comment>
<protein>
    <submittedName>
        <fullName evidence="1">Uncharacterized protein</fullName>
    </submittedName>
</protein>
<dbReference type="Proteomes" id="UP001149090">
    <property type="component" value="Unassembled WGS sequence"/>
</dbReference>
<evidence type="ECO:0000313" key="1">
    <source>
        <dbReference type="EMBL" id="KAJ5079566.1"/>
    </source>
</evidence>
<dbReference type="EMBL" id="JAPDFW010000027">
    <property type="protein sequence ID" value="KAJ5079566.1"/>
    <property type="molecule type" value="Genomic_DNA"/>
</dbReference>
<sequence>MIPFPSLALKLQNELLLNSSENLTKTKGSNRKEARIKWIRICRIDKMFKIIDLVSSGKLRSSNKKLLENFLTEYKRNFHINLQDLFKKEILKNKIKNSIIFTYSSIIQQNIKLSKGYKNSSN</sequence>
<name>A0A9Q0LTC3_ANAIG</name>
<keyword evidence="2" id="KW-1185">Reference proteome</keyword>
<reference evidence="1" key="1">
    <citation type="submission" date="2022-10" db="EMBL/GenBank/DDBJ databases">
        <title>Novel sulphate-reducing endosymbionts in the free-living metamonad Anaeramoeba.</title>
        <authorList>
            <person name="Jerlstrom-Hultqvist J."/>
            <person name="Cepicka I."/>
            <person name="Gallot-Lavallee L."/>
            <person name="Salas-Leiva D."/>
            <person name="Curtis B.A."/>
            <person name="Zahonova K."/>
            <person name="Pipaliya S."/>
            <person name="Dacks J."/>
            <person name="Roger A.J."/>
        </authorList>
    </citation>
    <scope>NUCLEOTIDE SEQUENCE</scope>
    <source>
        <strain evidence="1">BMAN</strain>
    </source>
</reference>
<proteinExistence type="predicted"/>
<gene>
    <name evidence="1" type="ORF">M0811_14435</name>
</gene>